<dbReference type="InterPro" id="IPR009057">
    <property type="entry name" value="Homeodomain-like_sf"/>
</dbReference>
<dbReference type="PROSITE" id="PS00676">
    <property type="entry name" value="SIGMA54_INTERACT_2"/>
    <property type="match status" value="1"/>
</dbReference>
<evidence type="ECO:0000259" key="8">
    <source>
        <dbReference type="PROSITE" id="PS50045"/>
    </source>
</evidence>
<dbReference type="PANTHER" id="PTHR32071:SF57">
    <property type="entry name" value="C4-DICARBOXYLATE TRANSPORT TRANSCRIPTIONAL REGULATORY PROTEIN DCTD"/>
    <property type="match status" value="1"/>
</dbReference>
<dbReference type="AlphaFoldDB" id="A0AAE3HEY8"/>
<dbReference type="SMART" id="SM00091">
    <property type="entry name" value="PAS"/>
    <property type="match status" value="2"/>
</dbReference>
<evidence type="ECO:0000256" key="5">
    <source>
        <dbReference type="ARBA" id="ARBA00023163"/>
    </source>
</evidence>
<dbReference type="Pfam" id="PF00571">
    <property type="entry name" value="CBS"/>
    <property type="match status" value="2"/>
</dbReference>
<dbReference type="Pfam" id="PF13426">
    <property type="entry name" value="PAS_9"/>
    <property type="match status" value="1"/>
</dbReference>
<dbReference type="InterPro" id="IPR000644">
    <property type="entry name" value="CBS_dom"/>
</dbReference>
<dbReference type="Pfam" id="PF25601">
    <property type="entry name" value="AAA_lid_14"/>
    <property type="match status" value="1"/>
</dbReference>
<dbReference type="GO" id="GO:0006355">
    <property type="term" value="P:regulation of DNA-templated transcription"/>
    <property type="evidence" value="ECO:0007669"/>
    <property type="project" value="InterPro"/>
</dbReference>
<evidence type="ECO:0000256" key="6">
    <source>
        <dbReference type="PROSITE-ProRule" id="PRU00703"/>
    </source>
</evidence>
<dbReference type="PROSITE" id="PS00688">
    <property type="entry name" value="SIGMA54_INTERACT_3"/>
    <property type="match status" value="1"/>
</dbReference>
<dbReference type="NCBIfam" id="TIGR00229">
    <property type="entry name" value="sensory_box"/>
    <property type="match status" value="2"/>
</dbReference>
<evidence type="ECO:0000313" key="11">
    <source>
        <dbReference type="EMBL" id="MCR1899346.1"/>
    </source>
</evidence>
<keyword evidence="5" id="KW-0804">Transcription</keyword>
<feature type="domain" description="Sigma-54 factor interaction" evidence="8">
    <location>
        <begin position="378"/>
        <end position="608"/>
    </location>
</feature>
<evidence type="ECO:0000256" key="3">
    <source>
        <dbReference type="ARBA" id="ARBA00023015"/>
    </source>
</evidence>
<keyword evidence="2" id="KW-0067">ATP-binding</keyword>
<sequence>MKVKEVMTHNPITLSTKSTLKDGAGVFIHSHIDSTPVVDEEFHLVGMFSKIHLFKAIEEGKSPDTSINILMNTQVSCVQEEENAKIVFDKKEDKFPVITPEGKLIGILTKTDLLKAYNRKLEYTVKNLNTILGSSDRGVIAIDNQLKVTFFNERARKLLGDTEDSLVGKSIYEIMSDSTLPKVIETGKEEIRKTISYQGKKIITNRTPVFYEHRIIGAVALFEDATERNEFFEKYKAQKSTIETLQTILEMTYDGIVVVDKKGYITMMSKAYAKFLGVDHREVIGKHVTEVVENTELEKILETGQTDVADLQRIKGNNMIASRIPIIKDGKIQGAIGKILFRRIEDLDVLYKRINKMKEELEHHKKDANSAYYSFESIIGQSKEMIKTKKLAEKAAYTHSNVLLLGESGTGKELFAHAIHKKSNRSKLPFVKVNCAAIPNDLLESELFGYEGGAFTGAQKKGKIGKFEVADGGTIFLDEIGDMSLHMQAKLLRILQEKEIEKIGAISTKKVDVRIIAATNQNLADLVKKGKFRGDLFYRLNVVTVNIPPLRKRQGDIEILARHLIDKICNSMGRYVEGISEKAVVFLNSYQWPGNIRELENVIERAINIIGQEIIIQPKHLPEEITGNFSTKEIKSLKERVEEIEKQTIIEAIEAVMGNKAKAARLLNISRASLYEKIEKYHL</sequence>
<dbReference type="Pfam" id="PF02954">
    <property type="entry name" value="HTH_8"/>
    <property type="match status" value="1"/>
</dbReference>
<accession>A0AAE3HEY8</accession>
<keyword evidence="1" id="KW-0547">Nucleotide-binding</keyword>
<dbReference type="EMBL" id="JANKAS010000008">
    <property type="protein sequence ID" value="MCR1899346.1"/>
    <property type="molecule type" value="Genomic_DNA"/>
</dbReference>
<dbReference type="PRINTS" id="PR01590">
    <property type="entry name" value="HTHFIS"/>
</dbReference>
<dbReference type="InterPro" id="IPR003593">
    <property type="entry name" value="AAA+_ATPase"/>
</dbReference>
<comment type="caution">
    <text evidence="11">The sequence shown here is derived from an EMBL/GenBank/DDBJ whole genome shotgun (WGS) entry which is preliminary data.</text>
</comment>
<organism evidence="11 12">
    <name type="scientific">Irregularibacter muris</name>
    <dbReference type="NCBI Taxonomy" id="1796619"/>
    <lineage>
        <taxon>Bacteria</taxon>
        <taxon>Bacillati</taxon>
        <taxon>Bacillota</taxon>
        <taxon>Clostridia</taxon>
        <taxon>Eubacteriales</taxon>
        <taxon>Eubacteriaceae</taxon>
        <taxon>Irregularibacter</taxon>
    </lineage>
</organism>
<dbReference type="InterPro" id="IPR027417">
    <property type="entry name" value="P-loop_NTPase"/>
</dbReference>
<dbReference type="InterPro" id="IPR025943">
    <property type="entry name" value="Sigma_54_int_dom_ATP-bd_2"/>
</dbReference>
<dbReference type="PROSITE" id="PS50112">
    <property type="entry name" value="PAS"/>
    <property type="match status" value="2"/>
</dbReference>
<name>A0AAE3HEY8_9FIRM</name>
<protein>
    <submittedName>
        <fullName evidence="11">Sigma 54-interacting transcriptional regulator</fullName>
    </submittedName>
</protein>
<keyword evidence="7" id="KW-0175">Coiled coil</keyword>
<dbReference type="InterPro" id="IPR013767">
    <property type="entry name" value="PAS_fold"/>
</dbReference>
<dbReference type="InterPro" id="IPR058031">
    <property type="entry name" value="AAA_lid_NorR"/>
</dbReference>
<dbReference type="Gene3D" id="3.30.450.20">
    <property type="entry name" value="PAS domain"/>
    <property type="match status" value="2"/>
</dbReference>
<dbReference type="SMART" id="SM00116">
    <property type="entry name" value="CBS"/>
    <property type="match status" value="2"/>
</dbReference>
<keyword evidence="12" id="KW-1185">Reference proteome</keyword>
<keyword evidence="4" id="KW-0238">DNA-binding</keyword>
<dbReference type="InterPro" id="IPR046342">
    <property type="entry name" value="CBS_dom_sf"/>
</dbReference>
<keyword evidence="3" id="KW-0805">Transcription regulation</keyword>
<feature type="domain" description="PAS" evidence="9">
    <location>
        <begin position="124"/>
        <end position="198"/>
    </location>
</feature>
<evidence type="ECO:0000259" key="9">
    <source>
        <dbReference type="PROSITE" id="PS50112"/>
    </source>
</evidence>
<dbReference type="SUPFAM" id="SSF54631">
    <property type="entry name" value="CBS-domain pair"/>
    <property type="match status" value="1"/>
</dbReference>
<dbReference type="CDD" id="cd00130">
    <property type="entry name" value="PAS"/>
    <property type="match status" value="2"/>
</dbReference>
<dbReference type="PANTHER" id="PTHR32071">
    <property type="entry name" value="TRANSCRIPTIONAL REGULATORY PROTEIN"/>
    <property type="match status" value="1"/>
</dbReference>
<evidence type="ECO:0000256" key="4">
    <source>
        <dbReference type="ARBA" id="ARBA00023125"/>
    </source>
</evidence>
<dbReference type="PROSITE" id="PS51371">
    <property type="entry name" value="CBS"/>
    <property type="match status" value="1"/>
</dbReference>
<dbReference type="Gene3D" id="1.10.8.60">
    <property type="match status" value="1"/>
</dbReference>
<dbReference type="SUPFAM" id="SSF52540">
    <property type="entry name" value="P-loop containing nucleoside triphosphate hydrolases"/>
    <property type="match status" value="1"/>
</dbReference>
<dbReference type="RefSeq" id="WP_257531599.1">
    <property type="nucleotide sequence ID" value="NZ_JANKAS010000008.1"/>
</dbReference>
<keyword evidence="6" id="KW-0129">CBS domain</keyword>
<evidence type="ECO:0000256" key="1">
    <source>
        <dbReference type="ARBA" id="ARBA00022741"/>
    </source>
</evidence>
<reference evidence="11" key="1">
    <citation type="submission" date="2022-07" db="EMBL/GenBank/DDBJ databases">
        <title>Enhanced cultured diversity of the mouse gut microbiota enables custom-made synthetic communities.</title>
        <authorList>
            <person name="Afrizal A."/>
        </authorList>
    </citation>
    <scope>NUCLEOTIDE SEQUENCE</scope>
    <source>
        <strain evidence="11">DSM 28593</strain>
    </source>
</reference>
<dbReference type="Pfam" id="PF00158">
    <property type="entry name" value="Sigma54_activat"/>
    <property type="match status" value="1"/>
</dbReference>
<dbReference type="CDD" id="cd00009">
    <property type="entry name" value="AAA"/>
    <property type="match status" value="1"/>
</dbReference>
<feature type="domain" description="PAS" evidence="9">
    <location>
        <begin position="241"/>
        <end position="318"/>
    </location>
</feature>
<gene>
    <name evidence="11" type="ORF">NSA47_10160</name>
</gene>
<evidence type="ECO:0000313" key="12">
    <source>
        <dbReference type="Proteomes" id="UP001205748"/>
    </source>
</evidence>
<evidence type="ECO:0000259" key="10">
    <source>
        <dbReference type="PROSITE" id="PS51371"/>
    </source>
</evidence>
<dbReference type="SUPFAM" id="SSF46689">
    <property type="entry name" value="Homeodomain-like"/>
    <property type="match status" value="1"/>
</dbReference>
<feature type="coiled-coil region" evidence="7">
    <location>
        <begin position="344"/>
        <end position="371"/>
    </location>
</feature>
<dbReference type="SMART" id="SM00382">
    <property type="entry name" value="AAA"/>
    <property type="match status" value="1"/>
</dbReference>
<evidence type="ECO:0000256" key="2">
    <source>
        <dbReference type="ARBA" id="ARBA00022840"/>
    </source>
</evidence>
<dbReference type="Gene3D" id="3.10.580.10">
    <property type="entry name" value="CBS-domain"/>
    <property type="match status" value="1"/>
</dbReference>
<dbReference type="Pfam" id="PF00989">
    <property type="entry name" value="PAS"/>
    <property type="match status" value="1"/>
</dbReference>
<dbReference type="Gene3D" id="1.10.10.60">
    <property type="entry name" value="Homeodomain-like"/>
    <property type="match status" value="1"/>
</dbReference>
<dbReference type="FunFam" id="3.40.50.300:FF:000006">
    <property type="entry name" value="DNA-binding transcriptional regulator NtrC"/>
    <property type="match status" value="1"/>
</dbReference>
<dbReference type="InterPro" id="IPR035965">
    <property type="entry name" value="PAS-like_dom_sf"/>
</dbReference>
<dbReference type="SUPFAM" id="SSF55785">
    <property type="entry name" value="PYP-like sensor domain (PAS domain)"/>
    <property type="match status" value="2"/>
</dbReference>
<dbReference type="InterPro" id="IPR025944">
    <property type="entry name" value="Sigma_54_int_dom_CS"/>
</dbReference>
<proteinExistence type="predicted"/>
<dbReference type="InterPro" id="IPR002078">
    <property type="entry name" value="Sigma_54_int"/>
</dbReference>
<dbReference type="InterPro" id="IPR025662">
    <property type="entry name" value="Sigma_54_int_dom_ATP-bd_1"/>
</dbReference>
<dbReference type="PROSITE" id="PS00675">
    <property type="entry name" value="SIGMA54_INTERACT_1"/>
    <property type="match status" value="1"/>
</dbReference>
<dbReference type="InterPro" id="IPR000014">
    <property type="entry name" value="PAS"/>
</dbReference>
<dbReference type="Proteomes" id="UP001205748">
    <property type="component" value="Unassembled WGS sequence"/>
</dbReference>
<evidence type="ECO:0000256" key="7">
    <source>
        <dbReference type="SAM" id="Coils"/>
    </source>
</evidence>
<dbReference type="GO" id="GO:0043565">
    <property type="term" value="F:sequence-specific DNA binding"/>
    <property type="evidence" value="ECO:0007669"/>
    <property type="project" value="InterPro"/>
</dbReference>
<feature type="domain" description="CBS" evidence="10">
    <location>
        <begin position="7"/>
        <end position="65"/>
    </location>
</feature>
<dbReference type="PROSITE" id="PS50045">
    <property type="entry name" value="SIGMA54_INTERACT_4"/>
    <property type="match status" value="1"/>
</dbReference>
<dbReference type="GO" id="GO:0005524">
    <property type="term" value="F:ATP binding"/>
    <property type="evidence" value="ECO:0007669"/>
    <property type="project" value="UniProtKB-KW"/>
</dbReference>
<dbReference type="InterPro" id="IPR002197">
    <property type="entry name" value="HTH_Fis"/>
</dbReference>
<dbReference type="Gene3D" id="3.40.50.300">
    <property type="entry name" value="P-loop containing nucleotide triphosphate hydrolases"/>
    <property type="match status" value="1"/>
</dbReference>